<dbReference type="PROSITE" id="PS00130">
    <property type="entry name" value="U_DNA_GLYCOSYLASE"/>
    <property type="match status" value="1"/>
</dbReference>
<evidence type="ECO:0000313" key="13">
    <source>
        <dbReference type="EMBL" id="KPM33384.1"/>
    </source>
</evidence>
<keyword evidence="9" id="KW-0963">Cytoplasm</keyword>
<dbReference type="SMART" id="SM00986">
    <property type="entry name" value="UDG"/>
    <property type="match status" value="1"/>
</dbReference>
<dbReference type="NCBIfam" id="NF003589">
    <property type="entry name" value="PRK05254.1-2"/>
    <property type="match status" value="1"/>
</dbReference>
<dbReference type="NCBIfam" id="NF003588">
    <property type="entry name" value="PRK05254.1-1"/>
    <property type="match status" value="1"/>
</dbReference>
<evidence type="ECO:0000313" key="14">
    <source>
        <dbReference type="Proteomes" id="UP000050280"/>
    </source>
</evidence>
<dbReference type="STRING" id="1300341.I595_287"/>
<dbReference type="GO" id="GO:0004844">
    <property type="term" value="F:uracil DNA N-glycosylase activity"/>
    <property type="evidence" value="ECO:0007669"/>
    <property type="project" value="UniProtKB-UniRule"/>
</dbReference>
<dbReference type="EC" id="3.2.2.27" evidence="4 9"/>
<accession>A0A0P7B413</accession>
<organism evidence="13 14">
    <name type="scientific">Croceitalea dokdonensis DOKDO 023</name>
    <dbReference type="NCBI Taxonomy" id="1300341"/>
    <lineage>
        <taxon>Bacteria</taxon>
        <taxon>Pseudomonadati</taxon>
        <taxon>Bacteroidota</taxon>
        <taxon>Flavobacteriia</taxon>
        <taxon>Flavobacteriales</taxon>
        <taxon>Flavobacteriaceae</taxon>
        <taxon>Croceitalea</taxon>
    </lineage>
</organism>
<feature type="active site" description="Proton acceptor" evidence="9 10">
    <location>
        <position position="64"/>
    </location>
</feature>
<keyword evidence="8 9" id="KW-0234">DNA repair</keyword>
<dbReference type="PATRIC" id="fig|1300341.3.peg.287"/>
<gene>
    <name evidence="9" type="primary">ung</name>
    <name evidence="13" type="ORF">I595_287</name>
</gene>
<feature type="domain" description="Uracil-DNA glycosylase-like" evidence="12">
    <location>
        <begin position="49"/>
        <end position="210"/>
    </location>
</feature>
<comment type="function">
    <text evidence="2 9 11">Excises uracil residues from the DNA which can arise as a result of misincorporation of dUMP residues by DNA polymerase or due to deamination of cytosine.</text>
</comment>
<dbReference type="NCBIfam" id="NF003592">
    <property type="entry name" value="PRK05254.1-5"/>
    <property type="match status" value="1"/>
</dbReference>
<dbReference type="Proteomes" id="UP000050280">
    <property type="component" value="Unassembled WGS sequence"/>
</dbReference>
<evidence type="ECO:0000256" key="6">
    <source>
        <dbReference type="ARBA" id="ARBA00022763"/>
    </source>
</evidence>
<sequence length="220" mass="25155">MVNIAPSWKEKLAGEFEKPYFKNLTDFIRQEYRNHQCYPGGKEIFAAFDHCPFEKTRVVIIGQDPYHGPNQANGLCFSVKDGVPHPPSLINIFKEIESDLGLPYPKSGNLERWAKQGVLLLNATLTVRAHRPGSHQNQGWEQFTDTVIQTLSQESEKVVFLLWGGFAKKKKRLIDESKHVILTSGHPSPLSANRGYWFGNKHFSQTNNILRKRKTPQIAW</sequence>
<reference evidence="13 14" key="1">
    <citation type="submission" date="2015-09" db="EMBL/GenBank/DDBJ databases">
        <title>Genome sequence of the marine flavobacterium Croceitalea dokdonensis DOKDO 023 that contains proton- and sodium-pumping rhodopsins.</title>
        <authorList>
            <person name="Kwon S.-K."/>
            <person name="Lee H.K."/>
            <person name="Kwak M.-J."/>
            <person name="Kim J.F."/>
        </authorList>
    </citation>
    <scope>NUCLEOTIDE SEQUENCE [LARGE SCALE GENOMIC DNA]</scope>
    <source>
        <strain evidence="13 14">DOKDO 023</strain>
    </source>
</reference>
<keyword evidence="6 9" id="KW-0227">DNA damage</keyword>
<dbReference type="InterPro" id="IPR036895">
    <property type="entry name" value="Uracil-DNA_glycosylase-like_sf"/>
</dbReference>
<dbReference type="NCBIfam" id="NF003591">
    <property type="entry name" value="PRK05254.1-4"/>
    <property type="match status" value="1"/>
</dbReference>
<comment type="catalytic activity">
    <reaction evidence="1 9 11">
        <text>Hydrolyzes single-stranded DNA or mismatched double-stranded DNA and polynucleotides, releasing free uracil.</text>
        <dbReference type="EC" id="3.2.2.27"/>
    </reaction>
</comment>
<dbReference type="NCBIfam" id="TIGR00628">
    <property type="entry name" value="ung"/>
    <property type="match status" value="1"/>
</dbReference>
<dbReference type="PANTHER" id="PTHR11264:SF0">
    <property type="entry name" value="URACIL-DNA GLYCOSYLASE"/>
    <property type="match status" value="1"/>
</dbReference>
<dbReference type="Gene3D" id="3.40.470.10">
    <property type="entry name" value="Uracil-DNA glycosylase-like domain"/>
    <property type="match status" value="1"/>
</dbReference>
<comment type="subcellular location">
    <subcellularLocation>
        <location evidence="9">Cytoplasm</location>
    </subcellularLocation>
</comment>
<evidence type="ECO:0000256" key="8">
    <source>
        <dbReference type="ARBA" id="ARBA00023204"/>
    </source>
</evidence>
<evidence type="ECO:0000256" key="9">
    <source>
        <dbReference type="HAMAP-Rule" id="MF_00148"/>
    </source>
</evidence>
<dbReference type="SMART" id="SM00987">
    <property type="entry name" value="UreE_C"/>
    <property type="match status" value="1"/>
</dbReference>
<dbReference type="InterPro" id="IPR002043">
    <property type="entry name" value="UDG_fam1"/>
</dbReference>
<dbReference type="HAMAP" id="MF_00148">
    <property type="entry name" value="UDG"/>
    <property type="match status" value="1"/>
</dbReference>
<evidence type="ECO:0000259" key="12">
    <source>
        <dbReference type="SMART" id="SM00986"/>
    </source>
</evidence>
<evidence type="ECO:0000256" key="3">
    <source>
        <dbReference type="ARBA" id="ARBA00008184"/>
    </source>
</evidence>
<evidence type="ECO:0000256" key="10">
    <source>
        <dbReference type="PROSITE-ProRule" id="PRU10072"/>
    </source>
</evidence>
<evidence type="ECO:0000256" key="1">
    <source>
        <dbReference type="ARBA" id="ARBA00001400"/>
    </source>
</evidence>
<dbReference type="Pfam" id="PF03167">
    <property type="entry name" value="UDG"/>
    <property type="match status" value="1"/>
</dbReference>
<dbReference type="InterPro" id="IPR018085">
    <property type="entry name" value="Ura-DNA_Glyclase_AS"/>
</dbReference>
<dbReference type="GO" id="GO:0097510">
    <property type="term" value="P:base-excision repair, AP site formation via deaminated base removal"/>
    <property type="evidence" value="ECO:0007669"/>
    <property type="project" value="TreeGrafter"/>
</dbReference>
<dbReference type="PANTHER" id="PTHR11264">
    <property type="entry name" value="URACIL-DNA GLYCOSYLASE"/>
    <property type="match status" value="1"/>
</dbReference>
<dbReference type="AlphaFoldDB" id="A0A0P7B413"/>
<dbReference type="CDD" id="cd10027">
    <property type="entry name" value="UDG-F1-like"/>
    <property type="match status" value="1"/>
</dbReference>
<protein>
    <recommendedName>
        <fullName evidence="5 9">Uracil-DNA glycosylase</fullName>
        <shortName evidence="9">UDG</shortName>
        <ecNumber evidence="4 9">3.2.2.27</ecNumber>
    </recommendedName>
</protein>
<name>A0A0P7B413_9FLAO</name>
<evidence type="ECO:0000256" key="2">
    <source>
        <dbReference type="ARBA" id="ARBA00002631"/>
    </source>
</evidence>
<dbReference type="SUPFAM" id="SSF52141">
    <property type="entry name" value="Uracil-DNA glycosylase-like"/>
    <property type="match status" value="1"/>
</dbReference>
<evidence type="ECO:0000256" key="5">
    <source>
        <dbReference type="ARBA" id="ARBA00018429"/>
    </source>
</evidence>
<dbReference type="InterPro" id="IPR005122">
    <property type="entry name" value="Uracil-DNA_glycosylase-like"/>
</dbReference>
<comment type="caution">
    <text evidence="13">The sequence shown here is derived from an EMBL/GenBank/DDBJ whole genome shotgun (WGS) entry which is preliminary data.</text>
</comment>
<evidence type="ECO:0000256" key="7">
    <source>
        <dbReference type="ARBA" id="ARBA00022801"/>
    </source>
</evidence>
<dbReference type="GO" id="GO:0005737">
    <property type="term" value="C:cytoplasm"/>
    <property type="evidence" value="ECO:0007669"/>
    <property type="project" value="UniProtKB-SubCell"/>
</dbReference>
<keyword evidence="7 9" id="KW-0378">Hydrolase</keyword>
<keyword evidence="14" id="KW-1185">Reference proteome</keyword>
<proteinExistence type="inferred from homology"/>
<evidence type="ECO:0000256" key="4">
    <source>
        <dbReference type="ARBA" id="ARBA00012030"/>
    </source>
</evidence>
<comment type="similarity">
    <text evidence="3 9 11">Belongs to the uracil-DNA glycosylase (UDG) superfamily. UNG family.</text>
</comment>
<evidence type="ECO:0000256" key="11">
    <source>
        <dbReference type="RuleBase" id="RU003780"/>
    </source>
</evidence>
<dbReference type="EMBL" id="LDJX01000001">
    <property type="protein sequence ID" value="KPM33384.1"/>
    <property type="molecule type" value="Genomic_DNA"/>
</dbReference>
<dbReference type="FunFam" id="3.40.470.10:FF:000001">
    <property type="entry name" value="Uracil-DNA glycosylase"/>
    <property type="match status" value="1"/>
</dbReference>